<dbReference type="GO" id="GO:0003887">
    <property type="term" value="F:DNA-directed DNA polymerase activity"/>
    <property type="evidence" value="ECO:0007669"/>
    <property type="project" value="TreeGrafter"/>
</dbReference>
<evidence type="ECO:0000313" key="4">
    <source>
        <dbReference type="Proteomes" id="UP000266506"/>
    </source>
</evidence>
<evidence type="ECO:0000259" key="2">
    <source>
        <dbReference type="PROSITE" id="PS50173"/>
    </source>
</evidence>
<gene>
    <name evidence="3" type="ORF">EI71_01315</name>
</gene>
<dbReference type="RefSeq" id="WP_119016441.1">
    <property type="nucleotide sequence ID" value="NZ_QXEV01000014.1"/>
</dbReference>
<dbReference type="GO" id="GO:0042276">
    <property type="term" value="P:error-prone translesion synthesis"/>
    <property type="evidence" value="ECO:0007669"/>
    <property type="project" value="TreeGrafter"/>
</dbReference>
<name>A0A397RSF4_9MOLU</name>
<reference evidence="3 4" key="1">
    <citation type="submission" date="2018-08" db="EMBL/GenBank/DDBJ databases">
        <title>Genomic Encyclopedia of Archaeal and Bacterial Type Strains, Phase II (KMG-II): from individual species to whole genera.</title>
        <authorList>
            <person name="Goeker M."/>
        </authorList>
    </citation>
    <scope>NUCLEOTIDE SEQUENCE [LARGE SCALE GENOMIC DNA]</scope>
    <source>
        <strain evidence="3 4">ATCC 27112</strain>
    </source>
</reference>
<dbReference type="Pfam" id="PF00817">
    <property type="entry name" value="IMS"/>
    <property type="match status" value="1"/>
</dbReference>
<comment type="similarity">
    <text evidence="1">Belongs to the DNA polymerase type-Y family.</text>
</comment>
<protein>
    <submittedName>
        <fullName evidence="3">DNA polymerase V</fullName>
    </submittedName>
</protein>
<evidence type="ECO:0000256" key="1">
    <source>
        <dbReference type="ARBA" id="ARBA00010945"/>
    </source>
</evidence>
<dbReference type="GO" id="GO:0009432">
    <property type="term" value="P:SOS response"/>
    <property type="evidence" value="ECO:0007669"/>
    <property type="project" value="TreeGrafter"/>
</dbReference>
<dbReference type="InterPro" id="IPR001126">
    <property type="entry name" value="UmuC"/>
</dbReference>
<dbReference type="Gene3D" id="1.10.150.20">
    <property type="entry name" value="5' to 3' exonuclease, C-terminal subdomain"/>
    <property type="match status" value="1"/>
</dbReference>
<dbReference type="AlphaFoldDB" id="A0A397RSF4"/>
<feature type="domain" description="UmuC" evidence="2">
    <location>
        <begin position="2"/>
        <end position="189"/>
    </location>
</feature>
<evidence type="ECO:0000313" key="3">
    <source>
        <dbReference type="EMBL" id="RIA75656.1"/>
    </source>
</evidence>
<dbReference type="InParanoid" id="A0A397RSF4"/>
<dbReference type="GO" id="GO:0003684">
    <property type="term" value="F:damaged DNA binding"/>
    <property type="evidence" value="ECO:0007669"/>
    <property type="project" value="InterPro"/>
</dbReference>
<dbReference type="InterPro" id="IPR043502">
    <property type="entry name" value="DNA/RNA_pol_sf"/>
</dbReference>
<proteinExistence type="inferred from homology"/>
<dbReference type="GO" id="GO:0006281">
    <property type="term" value="P:DNA repair"/>
    <property type="evidence" value="ECO:0007669"/>
    <property type="project" value="InterPro"/>
</dbReference>
<dbReference type="InterPro" id="IPR043128">
    <property type="entry name" value="Rev_trsase/Diguanyl_cyclase"/>
</dbReference>
<sequence length="411" mass="47014">MYLCIDMRSFFASVECEVRGLNPLTIPLAVVDDRRGDGALVMAATPALKAYGVKSRCRLFDIPKDIFFIRAKPRMKYYILYAKRIHEIFLRFVSGEDCLVYSIDESFLKIDDYVKSYGTPKAMALKIMNTIKEELHLYSTCGAGDNMYLAKISLDILAKKNNGYYYLTEEGFRNKLWDHKPITDFWMIAGGISSHLARLGIYTMRGIAEAPIGLLKKEFGILGEEMRNHAFGKEDVSLSMVKEYKPINKSISKSQILFTDYSKEEAWIPLLEMTYLITIQMCMNNIDAKGLSFYVGYNHNMELGGVAKSVSFEYRLRDFISIQKILKELYFKYVYEGQIRCVGISLFGIEAIGIRQLSLFHMEDKKYINLSKTIGDIHNRFGNNSILPGTALYEKSTLIYRNQCIGGHNGE</sequence>
<accession>A0A397RSF4</accession>
<dbReference type="PROSITE" id="PS50173">
    <property type="entry name" value="UMUC"/>
    <property type="match status" value="1"/>
</dbReference>
<dbReference type="Proteomes" id="UP000266506">
    <property type="component" value="Unassembled WGS sequence"/>
</dbReference>
<comment type="caution">
    <text evidence="3">The sequence shown here is derived from an EMBL/GenBank/DDBJ whole genome shotgun (WGS) entry which is preliminary data.</text>
</comment>
<keyword evidence="4" id="KW-1185">Reference proteome</keyword>
<dbReference type="FunCoup" id="A0A397RSF4">
    <property type="interactions" value="294"/>
</dbReference>
<dbReference type="OrthoDB" id="9808813at2"/>
<dbReference type="PANTHER" id="PTHR11076">
    <property type="entry name" value="DNA REPAIR POLYMERASE UMUC / TRANSFERASE FAMILY MEMBER"/>
    <property type="match status" value="1"/>
</dbReference>
<dbReference type="Gene3D" id="3.40.1170.60">
    <property type="match status" value="1"/>
</dbReference>
<dbReference type="Gene3D" id="3.30.70.270">
    <property type="match status" value="1"/>
</dbReference>
<organism evidence="3 4">
    <name type="scientific">Anaeroplasma bactoclasticum</name>
    <dbReference type="NCBI Taxonomy" id="2088"/>
    <lineage>
        <taxon>Bacteria</taxon>
        <taxon>Bacillati</taxon>
        <taxon>Mycoplasmatota</taxon>
        <taxon>Mollicutes</taxon>
        <taxon>Anaeroplasmatales</taxon>
        <taxon>Anaeroplasmataceae</taxon>
        <taxon>Anaeroplasma</taxon>
    </lineage>
</organism>
<dbReference type="SUPFAM" id="SSF56672">
    <property type="entry name" value="DNA/RNA polymerases"/>
    <property type="match status" value="1"/>
</dbReference>
<dbReference type="GO" id="GO:0005829">
    <property type="term" value="C:cytosol"/>
    <property type="evidence" value="ECO:0007669"/>
    <property type="project" value="TreeGrafter"/>
</dbReference>
<dbReference type="InterPro" id="IPR050116">
    <property type="entry name" value="DNA_polymerase-Y"/>
</dbReference>
<dbReference type="PANTHER" id="PTHR11076:SF35">
    <property type="entry name" value="DNA REPAIR PROTEIN HOMOLOG YOBH"/>
    <property type="match status" value="1"/>
</dbReference>
<dbReference type="EMBL" id="QXEV01000014">
    <property type="protein sequence ID" value="RIA75656.1"/>
    <property type="molecule type" value="Genomic_DNA"/>
</dbReference>